<keyword evidence="5" id="KW-0804">Transcription</keyword>
<keyword evidence="3" id="KW-0597">Phosphoprotein</keyword>
<evidence type="ECO:0000256" key="7">
    <source>
        <dbReference type="PROSITE-ProRule" id="PRU00810"/>
    </source>
</evidence>
<feature type="region of interest" description="Disordered" evidence="9">
    <location>
        <begin position="1471"/>
        <end position="1556"/>
    </location>
</feature>
<keyword evidence="2" id="KW-0678">Repressor</keyword>
<sequence length="1684" mass="189527">MAADINLTWTVQKRPAEDEVCSLLVKSLRVDKDVSFYRPDSKLLIGSSCVEEEDKEERRTSVSGCRKMGEDVVTMVIESSDEELGQLDIDLYRKSKQHNLTSRNVRAILHEVITHEHVVTMMKAAIRDTQDLPMFEPKMTRSRLKQAVLHGQRLNWSLQTNTTKPPQFVDIDLEENEDSSDEEYCPDEEEEEEEDIVEEKSQGCPREQVMTSTCAPQHILTAPEPSFLERLNAVEEELECSLAYTYNQAEGGADEDCLAYRTRSRCPLVNVPLGQLEAKLLAPDITADMYDQSIGQREEDRHWTEWLQSLMALDSEGEGDDDDDDPEYNFLDDLDEPDLEDYRTDRAVQITKKEVNELLEELFDTLQKEEEVVAEDEEETPPKVGPKFNIPQALRFEPPLAGMLTERRQTVRKQYEALQQKRALQDTTNHHHAILKDTPNLPPNTVTPLLVLPGRVCLTLHLDYEQKLQLQQQIQQHVQLLTQVQLLSRDISALNHEACITKQYLEELQQFSHHREAMFLPSSFRVCNLQGALDLLQEVEQIQKPSSAPAASRRLLPTMTPATNSHAFPLLPTDTAWLFATRPVFLYPELLPVCSLDPALHSRHHRSVYTAGEDGLIVLGLKHFEGTVQSDELISSYLLCKNRWNFRKHIRDMTSPRAPPNNVIKMFLTHGVVPPLPLACSRVQPEDNRPPVDRNYSSMPNWLKNSRQIIQKTRLDSNIYPPSLPPGCTLRLHPYWLNKSRPPVPRHRRFFMLAHNASLLPLAKAPEDVYVDRLFQPISCPSLPPPDVELLSKPPSTPLGLSLARPHVCGDFPLAAAHPVPTDFLPIAQTTTRQKITPHPLVPPVSDPTNPIMSLTTSAVKPGCFLLQMVWTPPTTKSQYAQGKEPIRPIREKQKEGSQSSISPKLIEEDREDDEEEEESLALASTLSPLSSTEEREEVLVKEKDQESEVKYEVDKNEEEVQRENRTIVGLVSLNGGENTSGDSGGREEGGGGGGGGEQDESRGREEEQGGEREEEVRERREEGGGEREENGEKDEDQDRQGEDEEEEDFDDLTQDEDEEEVLSSASEESVLSVPELQETMKQLTWLAAERQMCADGDSEEDHSPTSEEEEEEGGPKEEGPGKGRTNKGGEDEEMQSGEGTAQVGGGRCPGRGRGRSRPLRGLKRSRQERHSKDAAKLLLLYDEKLLENDPHRESKDMAFAKSYLSRVYDALQDTPGQVEDFVSLLNEFEQAGQEVVSLFRKLRSILGDRTDLLRDFAAFLHPEQALQCGLFEEQQAFERSRRFLRQLEISFGDNPSHYQKIIKALQTSPDLSPNGISELKAQMATLLKGHAHLQAEFWVFFDELRPPPPRPGQFEEAHWPEEGGGGSDGGEGSNQVSVGGASSGFEEVTLPELDEEDEGHKIQPMASRRRKIDPHRNYKGCDWSHKDWSCSCRDAKIRRYRRKGCSHCHGNKNPGAVSRAMKSLDPLYSQISSSHTDTGDKDHDLKGDDDSPQPDRSSASWEGPFPLTEEEEDLCEEEDEEDEEERKNSEKEHSLSVKRSRREEASLRPTITASSSVATSSVTSSIFTSVSSSLFTAFSGPPQPSPSSDLPVCAKNISLTASGKKVILWTREADRVILTMCQQDGANPNTFQAISNLLGNKTPSEVSRRFRDLMRLFRTAARQTSSEDEAPSTEPAGANHEED</sequence>
<feature type="compositionally biased region" description="Acidic residues" evidence="9">
    <location>
        <begin position="1097"/>
        <end position="1113"/>
    </location>
</feature>
<feature type="compositionally biased region" description="Low complexity" evidence="9">
    <location>
        <begin position="1063"/>
        <end position="1078"/>
    </location>
</feature>
<dbReference type="InterPro" id="IPR009057">
    <property type="entry name" value="Homeodomain-like_sf"/>
</dbReference>
<evidence type="ECO:0000256" key="4">
    <source>
        <dbReference type="ARBA" id="ARBA00023015"/>
    </source>
</evidence>
<dbReference type="Gene3D" id="1.20.1160.11">
    <property type="entry name" value="Paired amphipathic helix"/>
    <property type="match status" value="1"/>
</dbReference>
<dbReference type="InterPro" id="IPR052435">
    <property type="entry name" value="YY1-Transcr_Regul"/>
</dbReference>
<evidence type="ECO:0008006" key="12">
    <source>
        <dbReference type="Google" id="ProtNLM"/>
    </source>
</evidence>
<protein>
    <recommendedName>
        <fullName evidence="12">GON-4-like protein</fullName>
    </recommendedName>
</protein>
<feature type="region of interest" description="Disordered" evidence="9">
    <location>
        <begin position="1660"/>
        <end position="1684"/>
    </location>
</feature>
<feature type="compositionally biased region" description="Basic and acidic residues" evidence="9">
    <location>
        <begin position="1000"/>
        <end position="1041"/>
    </location>
</feature>
<evidence type="ECO:0000256" key="2">
    <source>
        <dbReference type="ARBA" id="ARBA00022491"/>
    </source>
</evidence>
<dbReference type="Proteomes" id="UP001187415">
    <property type="component" value="Unassembled WGS sequence"/>
</dbReference>
<dbReference type="FunFam" id="1.10.10.60:FF:000191">
    <property type="entry name" value="GON-4-like protein isoform X1"/>
    <property type="match status" value="1"/>
</dbReference>
<gene>
    <name evidence="10" type="ORF">Q5P01_011888</name>
</gene>
<feature type="compositionally biased region" description="Basic and acidic residues" evidence="9">
    <location>
        <begin position="885"/>
        <end position="896"/>
    </location>
</feature>
<evidence type="ECO:0000256" key="9">
    <source>
        <dbReference type="SAM" id="MobiDB-lite"/>
    </source>
</evidence>
<dbReference type="GO" id="GO:0006355">
    <property type="term" value="P:regulation of DNA-templated transcription"/>
    <property type="evidence" value="ECO:0007669"/>
    <property type="project" value="InterPro"/>
</dbReference>
<feature type="region of interest" description="Disordered" evidence="9">
    <location>
        <begin position="174"/>
        <end position="193"/>
    </location>
</feature>
<comment type="subcellular location">
    <subcellularLocation>
        <location evidence="1 7">Nucleus</location>
    </subcellularLocation>
</comment>
<feature type="compositionally biased region" description="Acidic residues" evidence="9">
    <location>
        <begin position="1042"/>
        <end position="1062"/>
    </location>
</feature>
<feature type="compositionally biased region" description="Acidic residues" evidence="9">
    <location>
        <begin position="909"/>
        <end position="920"/>
    </location>
</feature>
<feature type="compositionally biased region" description="Basic and acidic residues" evidence="9">
    <location>
        <begin position="1526"/>
        <end position="1547"/>
    </location>
</feature>
<proteinExistence type="predicted"/>
<dbReference type="GO" id="GO:0005634">
    <property type="term" value="C:nucleus"/>
    <property type="evidence" value="ECO:0007669"/>
    <property type="project" value="UniProtKB-SubCell"/>
</dbReference>
<dbReference type="Gene3D" id="1.10.10.60">
    <property type="entry name" value="Homeodomain-like"/>
    <property type="match status" value="1"/>
</dbReference>
<feature type="coiled-coil region" evidence="8">
    <location>
        <begin position="352"/>
        <end position="421"/>
    </location>
</feature>
<keyword evidence="6 7" id="KW-0539">Nucleus</keyword>
<reference evidence="10" key="1">
    <citation type="submission" date="2023-07" db="EMBL/GenBank/DDBJ databases">
        <title>Chromosome-level Genome Assembly of Striped Snakehead (Channa striata).</title>
        <authorList>
            <person name="Liu H."/>
        </authorList>
    </citation>
    <scope>NUCLEOTIDE SEQUENCE</scope>
    <source>
        <strain evidence="10">Gz</strain>
        <tissue evidence="10">Muscle</tissue>
    </source>
</reference>
<feature type="region of interest" description="Disordered" evidence="9">
    <location>
        <begin position="1350"/>
        <end position="1412"/>
    </location>
</feature>
<organism evidence="10 11">
    <name type="scientific">Channa striata</name>
    <name type="common">Snakehead murrel</name>
    <name type="synonym">Ophicephalus striatus</name>
    <dbReference type="NCBI Taxonomy" id="64152"/>
    <lineage>
        <taxon>Eukaryota</taxon>
        <taxon>Metazoa</taxon>
        <taxon>Chordata</taxon>
        <taxon>Craniata</taxon>
        <taxon>Vertebrata</taxon>
        <taxon>Euteleostomi</taxon>
        <taxon>Actinopterygii</taxon>
        <taxon>Neopterygii</taxon>
        <taxon>Teleostei</taxon>
        <taxon>Neoteleostei</taxon>
        <taxon>Acanthomorphata</taxon>
        <taxon>Anabantaria</taxon>
        <taxon>Anabantiformes</taxon>
        <taxon>Channoidei</taxon>
        <taxon>Channidae</taxon>
        <taxon>Channa</taxon>
    </lineage>
</organism>
<evidence type="ECO:0000313" key="10">
    <source>
        <dbReference type="EMBL" id="KAK2845229.1"/>
    </source>
</evidence>
<dbReference type="Pfam" id="PF02671">
    <property type="entry name" value="PAH"/>
    <property type="match status" value="2"/>
</dbReference>
<dbReference type="EMBL" id="JAUPFM010000008">
    <property type="protein sequence ID" value="KAK2845229.1"/>
    <property type="molecule type" value="Genomic_DNA"/>
</dbReference>
<feature type="compositionally biased region" description="Basic and acidic residues" evidence="9">
    <location>
        <begin position="1478"/>
        <end position="1490"/>
    </location>
</feature>
<feature type="compositionally biased region" description="Gly residues" evidence="9">
    <location>
        <begin position="1363"/>
        <end position="1373"/>
    </location>
</feature>
<feature type="compositionally biased region" description="Low complexity" evidence="9">
    <location>
        <begin position="921"/>
        <end position="932"/>
    </location>
</feature>
<dbReference type="CDD" id="cd12202">
    <property type="entry name" value="CASP8AP2"/>
    <property type="match status" value="1"/>
</dbReference>
<dbReference type="PANTHER" id="PTHR16088">
    <property type="entry name" value="YY1 ASSOCIATED PROTEIN-RELATED"/>
    <property type="match status" value="1"/>
</dbReference>
<dbReference type="InterPro" id="IPR003822">
    <property type="entry name" value="PAH"/>
</dbReference>
<dbReference type="InterPro" id="IPR036600">
    <property type="entry name" value="PAH_sf"/>
</dbReference>
<feature type="region of interest" description="Disordered" evidence="9">
    <location>
        <begin position="876"/>
        <end position="1171"/>
    </location>
</feature>
<keyword evidence="8" id="KW-0175">Coiled coil</keyword>
<dbReference type="SUPFAM" id="SSF47762">
    <property type="entry name" value="PAH2 domain"/>
    <property type="match status" value="2"/>
</dbReference>
<comment type="caution">
    <text evidence="10">The sequence shown here is derived from an EMBL/GenBank/DDBJ whole genome shotgun (WGS) entry which is preliminary data.</text>
</comment>
<accession>A0AA88MVQ3</accession>
<evidence type="ECO:0000256" key="5">
    <source>
        <dbReference type="ARBA" id="ARBA00023163"/>
    </source>
</evidence>
<keyword evidence="4" id="KW-0805">Transcription regulation</keyword>
<evidence type="ECO:0000256" key="1">
    <source>
        <dbReference type="ARBA" id="ARBA00004123"/>
    </source>
</evidence>
<dbReference type="Pfam" id="PF21227">
    <property type="entry name" value="Myb_DNA-binding_7"/>
    <property type="match status" value="1"/>
</dbReference>
<dbReference type="PROSITE" id="PS51477">
    <property type="entry name" value="PAH"/>
    <property type="match status" value="1"/>
</dbReference>
<evidence type="ECO:0000313" key="11">
    <source>
        <dbReference type="Proteomes" id="UP001187415"/>
    </source>
</evidence>
<evidence type="ECO:0000256" key="8">
    <source>
        <dbReference type="SAM" id="Coils"/>
    </source>
</evidence>
<evidence type="ECO:0000256" key="3">
    <source>
        <dbReference type="ARBA" id="ARBA00022553"/>
    </source>
</evidence>
<feature type="compositionally biased region" description="Acidic residues" evidence="9">
    <location>
        <begin position="1509"/>
        <end position="1525"/>
    </location>
</feature>
<evidence type="ECO:0000256" key="6">
    <source>
        <dbReference type="ARBA" id="ARBA00023242"/>
    </source>
</evidence>
<name>A0AA88MVQ3_CHASR</name>
<dbReference type="GO" id="GO:0003712">
    <property type="term" value="F:transcription coregulator activity"/>
    <property type="evidence" value="ECO:0007669"/>
    <property type="project" value="TreeGrafter"/>
</dbReference>
<dbReference type="InterPro" id="IPR049257">
    <property type="entry name" value="Gon4l/CASP8AP2_myb-like"/>
</dbReference>
<feature type="compositionally biased region" description="Basic and acidic residues" evidence="9">
    <location>
        <begin position="938"/>
        <end position="966"/>
    </location>
</feature>
<keyword evidence="11" id="KW-1185">Reference proteome</keyword>
<dbReference type="SUPFAM" id="SSF46689">
    <property type="entry name" value="Homeodomain-like"/>
    <property type="match status" value="1"/>
</dbReference>
<dbReference type="PANTHER" id="PTHR16088:SF3">
    <property type="entry name" value="GON-4-LIKE PROTEIN"/>
    <property type="match status" value="1"/>
</dbReference>
<feature type="compositionally biased region" description="Basic residues" evidence="9">
    <location>
        <begin position="1151"/>
        <end position="1168"/>
    </location>
</feature>